<evidence type="ECO:0000313" key="2">
    <source>
        <dbReference type="EMBL" id="CAB4182775.1"/>
    </source>
</evidence>
<name>A0A6J5QPT2_9CAUD</name>
<organism evidence="2">
    <name type="scientific">uncultured Caudovirales phage</name>
    <dbReference type="NCBI Taxonomy" id="2100421"/>
    <lineage>
        <taxon>Viruses</taxon>
        <taxon>Duplodnaviria</taxon>
        <taxon>Heunggongvirae</taxon>
        <taxon>Uroviricota</taxon>
        <taxon>Caudoviricetes</taxon>
        <taxon>Peduoviridae</taxon>
        <taxon>Maltschvirus</taxon>
        <taxon>Maltschvirus maltsch</taxon>
    </lineage>
</organism>
<protein>
    <submittedName>
        <fullName evidence="2">Uncharacterized protein</fullName>
    </submittedName>
</protein>
<evidence type="ECO:0000256" key="1">
    <source>
        <dbReference type="SAM" id="MobiDB-lite"/>
    </source>
</evidence>
<feature type="compositionally biased region" description="Basic and acidic residues" evidence="1">
    <location>
        <begin position="1"/>
        <end position="11"/>
    </location>
</feature>
<gene>
    <name evidence="2" type="ORF">UFOVP1083_18</name>
    <name evidence="3" type="ORF">UFOVP1327_35</name>
</gene>
<proteinExistence type="predicted"/>
<evidence type="ECO:0000313" key="3">
    <source>
        <dbReference type="EMBL" id="CAB4199366.1"/>
    </source>
</evidence>
<accession>A0A6J5QPT2</accession>
<dbReference type="EMBL" id="LR797036">
    <property type="protein sequence ID" value="CAB4182775.1"/>
    <property type="molecule type" value="Genomic_DNA"/>
</dbReference>
<sequence length="92" mass="9730">MGDSGAKDLARKKAARSGSPAGSYGTSQARMVDSVGPRGQLYGEVSIPANFDNNVRRKTGKRVMYAQPTGDGKSYNLGLANPQVAKMVTRNP</sequence>
<dbReference type="EMBL" id="LR797277">
    <property type="protein sequence ID" value="CAB4199366.1"/>
    <property type="molecule type" value="Genomic_DNA"/>
</dbReference>
<reference evidence="2" key="1">
    <citation type="submission" date="2020-05" db="EMBL/GenBank/DDBJ databases">
        <authorList>
            <person name="Chiriac C."/>
            <person name="Salcher M."/>
            <person name="Ghai R."/>
            <person name="Kavagutti S V."/>
        </authorList>
    </citation>
    <scope>NUCLEOTIDE SEQUENCE</scope>
</reference>
<feature type="region of interest" description="Disordered" evidence="1">
    <location>
        <begin position="1"/>
        <end position="32"/>
    </location>
</feature>